<dbReference type="InterPro" id="IPR036291">
    <property type="entry name" value="NAD(P)-bd_dom_sf"/>
</dbReference>
<dbReference type="PANTHER" id="PTHR11645:SF58">
    <property type="entry name" value="NADP-DEPENDENT OXIDOREDUCTASE DOMAIN-CONTAINING PROTEIN 1"/>
    <property type="match status" value="1"/>
</dbReference>
<name>A0A8S4A398_9EUPU</name>
<comment type="caution">
    <text evidence="3">The sequence shown here is derived from an EMBL/GenBank/DDBJ whole genome shotgun (WGS) entry which is preliminary data.</text>
</comment>
<protein>
    <recommendedName>
        <fullName evidence="2">Pyrroline-5-carboxylate reductase catalytic N-terminal domain-containing protein</fullName>
    </recommendedName>
</protein>
<dbReference type="PANTHER" id="PTHR11645">
    <property type="entry name" value="PYRROLINE-5-CARBOXYLATE REDUCTASE"/>
    <property type="match status" value="1"/>
</dbReference>
<keyword evidence="4" id="KW-1185">Reference proteome</keyword>
<dbReference type="Gene3D" id="3.40.50.720">
    <property type="entry name" value="NAD(P)-binding Rossmann-like Domain"/>
    <property type="match status" value="1"/>
</dbReference>
<accession>A0A8S4A398</accession>
<feature type="domain" description="Pyrroline-5-carboxylate reductase catalytic N-terminal" evidence="2">
    <location>
        <begin position="95"/>
        <end position="184"/>
    </location>
</feature>
<sequence>MALATRFRLTKTQDESFIDITKNLPSLQFESALSDDEKKLMILRPINHALTVTHCALVTVVVDVFKMARKILLSFLDQNKPETDSDSEDRDLPIVGIIGCGRLGRQIVNCLLTYGQLLPARLKISTRRPESLGLQEKGLECYFNNKRLVSSVHVIILCVLPSQIPCVAEEIKDCISSSQIVINLSSSLSSRKLCQIMHSSNILSPMLQWSCENPEVKYEHSLDVISALVNRETVLHTCPLGVRKTGMIVRTNPRLAETLILAVVNMCSKQGLSQEQSLTIIHTAVFGDSAKKNQVNYDRLLPQDFGITEISEDTNRCFPFYNLVDVFENGSHLSKVLLENESLQTAFISRYCHVFEDYIHKRKYGHL</sequence>
<dbReference type="SUPFAM" id="SSF51735">
    <property type="entry name" value="NAD(P)-binding Rossmann-fold domains"/>
    <property type="match status" value="1"/>
</dbReference>
<dbReference type="GO" id="GO:0004735">
    <property type="term" value="F:pyrroline-5-carboxylate reductase activity"/>
    <property type="evidence" value="ECO:0007669"/>
    <property type="project" value="TreeGrafter"/>
</dbReference>
<evidence type="ECO:0000313" key="4">
    <source>
        <dbReference type="Proteomes" id="UP000678393"/>
    </source>
</evidence>
<dbReference type="OrthoDB" id="195672at2759"/>
<dbReference type="AlphaFoldDB" id="A0A8S4A398"/>
<dbReference type="EMBL" id="CAJHNH020007667">
    <property type="protein sequence ID" value="CAG5134858.1"/>
    <property type="molecule type" value="Genomic_DNA"/>
</dbReference>
<organism evidence="3 4">
    <name type="scientific">Candidula unifasciata</name>
    <dbReference type="NCBI Taxonomy" id="100452"/>
    <lineage>
        <taxon>Eukaryota</taxon>
        <taxon>Metazoa</taxon>
        <taxon>Spiralia</taxon>
        <taxon>Lophotrochozoa</taxon>
        <taxon>Mollusca</taxon>
        <taxon>Gastropoda</taxon>
        <taxon>Heterobranchia</taxon>
        <taxon>Euthyneura</taxon>
        <taxon>Panpulmonata</taxon>
        <taxon>Eupulmonata</taxon>
        <taxon>Stylommatophora</taxon>
        <taxon>Helicina</taxon>
        <taxon>Helicoidea</taxon>
        <taxon>Geomitridae</taxon>
        <taxon>Candidula</taxon>
    </lineage>
</organism>
<comment type="similarity">
    <text evidence="1">Belongs to the pyrroline-5-carboxylate reductase family.</text>
</comment>
<reference evidence="3" key="1">
    <citation type="submission" date="2021-04" db="EMBL/GenBank/DDBJ databases">
        <authorList>
            <consortium name="Molecular Ecology Group"/>
        </authorList>
    </citation>
    <scope>NUCLEOTIDE SEQUENCE</scope>
</reference>
<proteinExistence type="inferred from homology"/>
<dbReference type="Pfam" id="PF03807">
    <property type="entry name" value="F420_oxidored"/>
    <property type="match status" value="1"/>
</dbReference>
<dbReference type="Proteomes" id="UP000678393">
    <property type="component" value="Unassembled WGS sequence"/>
</dbReference>
<dbReference type="InterPro" id="IPR028939">
    <property type="entry name" value="P5C_Rdtase_cat_N"/>
</dbReference>
<dbReference type="GO" id="GO:0055129">
    <property type="term" value="P:L-proline biosynthetic process"/>
    <property type="evidence" value="ECO:0007669"/>
    <property type="project" value="TreeGrafter"/>
</dbReference>
<evidence type="ECO:0000256" key="1">
    <source>
        <dbReference type="ARBA" id="ARBA00005525"/>
    </source>
</evidence>
<evidence type="ECO:0000313" key="3">
    <source>
        <dbReference type="EMBL" id="CAG5134858.1"/>
    </source>
</evidence>
<evidence type="ECO:0000259" key="2">
    <source>
        <dbReference type="Pfam" id="PF03807"/>
    </source>
</evidence>
<gene>
    <name evidence="3" type="ORF">CUNI_LOCUS20416</name>
</gene>